<feature type="domain" description="JmjC" evidence="10">
    <location>
        <begin position="365"/>
        <end position="551"/>
    </location>
</feature>
<evidence type="ECO:0000259" key="10">
    <source>
        <dbReference type="PROSITE" id="PS51184"/>
    </source>
</evidence>
<evidence type="ECO:0000256" key="3">
    <source>
        <dbReference type="ARBA" id="ARBA00022853"/>
    </source>
</evidence>
<dbReference type="InterPro" id="IPR003347">
    <property type="entry name" value="JmjC_dom"/>
</dbReference>
<evidence type="ECO:0000256" key="4">
    <source>
        <dbReference type="ARBA" id="ARBA00022964"/>
    </source>
</evidence>
<keyword evidence="3" id="KW-0156">Chromatin regulator</keyword>
<dbReference type="GO" id="GO:0046872">
    <property type="term" value="F:metal ion binding"/>
    <property type="evidence" value="ECO:0007669"/>
    <property type="project" value="UniProtKB-KW"/>
</dbReference>
<dbReference type="Pfam" id="PF02373">
    <property type="entry name" value="JmjC"/>
    <property type="match status" value="1"/>
</dbReference>
<comment type="subcellular location">
    <subcellularLocation>
        <location evidence="1">Nucleus</location>
    </subcellularLocation>
</comment>
<dbReference type="Gene3D" id="1.20.58.1360">
    <property type="match status" value="1"/>
</dbReference>
<protein>
    <submittedName>
        <fullName evidence="12">JmjC domain-containing protein</fullName>
    </submittedName>
</protein>
<evidence type="ECO:0000256" key="8">
    <source>
        <dbReference type="ARBA" id="ARBA00023163"/>
    </source>
</evidence>
<keyword evidence="2" id="KW-0479">Metal-binding</keyword>
<dbReference type="Pfam" id="PF17811">
    <property type="entry name" value="JHD"/>
    <property type="match status" value="1"/>
</dbReference>
<dbReference type="GO" id="GO:0005634">
    <property type="term" value="C:nucleus"/>
    <property type="evidence" value="ECO:0007669"/>
    <property type="project" value="UniProtKB-SubCell"/>
</dbReference>
<evidence type="ECO:0000313" key="12">
    <source>
        <dbReference type="WBParaSite" id="Hba_15481"/>
    </source>
</evidence>
<evidence type="ECO:0000256" key="6">
    <source>
        <dbReference type="ARBA" id="ARBA00023004"/>
    </source>
</evidence>
<reference evidence="12" key="1">
    <citation type="submission" date="2016-11" db="UniProtKB">
        <authorList>
            <consortium name="WormBaseParasite"/>
        </authorList>
    </citation>
    <scope>IDENTIFICATION</scope>
</reference>
<keyword evidence="8" id="KW-0804">Transcription</keyword>
<dbReference type="SMART" id="SM00558">
    <property type="entry name" value="JmjC"/>
    <property type="match status" value="1"/>
</dbReference>
<dbReference type="InterPro" id="IPR050690">
    <property type="entry name" value="JHDM1_Histone_Demethylase"/>
</dbReference>
<dbReference type="WBParaSite" id="Hba_15481">
    <property type="protein sequence ID" value="Hba_15481"/>
    <property type="gene ID" value="Hba_15481"/>
</dbReference>
<dbReference type="InterPro" id="IPR041070">
    <property type="entry name" value="JHD"/>
</dbReference>
<keyword evidence="11" id="KW-1185">Reference proteome</keyword>
<keyword evidence="6" id="KW-0408">Iron</keyword>
<proteinExistence type="predicted"/>
<dbReference type="PANTHER" id="PTHR23123">
    <property type="entry name" value="PHD/F-BOX CONTAINING PROTEIN"/>
    <property type="match status" value="1"/>
</dbReference>
<evidence type="ECO:0000256" key="9">
    <source>
        <dbReference type="ARBA" id="ARBA00023242"/>
    </source>
</evidence>
<keyword evidence="9" id="KW-0539">Nucleus</keyword>
<evidence type="ECO:0000256" key="1">
    <source>
        <dbReference type="ARBA" id="ARBA00004123"/>
    </source>
</evidence>
<dbReference type="Proteomes" id="UP000095283">
    <property type="component" value="Unplaced"/>
</dbReference>
<dbReference type="AlphaFoldDB" id="A0A1I7XCW5"/>
<sequence>MVAKIGRNPVAHSTLSLVDATFYRMRNNPMFASGGHVRQIVAFISKHASISGSSRDAIRQSGASDTTTGNIASISSRIKSNLNPINASLPHRDIDSKCTIGLMDSSYPVYDIETELKDFLVPNEPHFVISEPTSKPYIQGVPALKSLALTQLFSSDQNDGKKLGSVMEEIDNTTTLWNQEIPRSSVEKKNESQLINIPINSISTLPLEIHNDITRPLTVDTNVCILRLISINFYLETLFPILAVLGLKNSRMLLLINSTVVAVLARKDLLSVFLIQYARGLELRMPDDDDNFTLKSVVDIFGGSHKVDTIDVYRQMTHSMSLGAFYEKMTKRDRPRLYNILSLEFSQNEKMRQYVAPPILVPEISFVHRLWPDRNDPVNWDSDMDYLPSSMKGELSKKVFVYIYIYMYLVGMRQIVEVLEEHRLNKPEVALFCLAGMGGSYTDFHIDFGGSSVWYHIYKGQKVFYIVEPTEENLALFEQYQKSETKTETFLGDLLPDGALRRVVIEQGQTLMIPSGWIHAVYTPVDSLVFGGNFLHALNIPMQLRVYDMELRLKAEVGTEEKFLFPHFELVNWYAARSFILEHIREANDEGNSADDYMMESARALLPRLKEWMKRDKITSKIC</sequence>
<dbReference type="PROSITE" id="PS51184">
    <property type="entry name" value="JMJC"/>
    <property type="match status" value="1"/>
</dbReference>
<keyword evidence="5" id="KW-0560">Oxidoreductase</keyword>
<evidence type="ECO:0000256" key="7">
    <source>
        <dbReference type="ARBA" id="ARBA00023015"/>
    </source>
</evidence>
<dbReference type="GO" id="GO:0006325">
    <property type="term" value="P:chromatin organization"/>
    <property type="evidence" value="ECO:0007669"/>
    <property type="project" value="UniProtKB-KW"/>
</dbReference>
<accession>A0A1I7XCW5</accession>
<dbReference type="SUPFAM" id="SSF51197">
    <property type="entry name" value="Clavaminate synthase-like"/>
    <property type="match status" value="1"/>
</dbReference>
<keyword evidence="7" id="KW-0805">Transcription regulation</keyword>
<evidence type="ECO:0000256" key="5">
    <source>
        <dbReference type="ARBA" id="ARBA00023002"/>
    </source>
</evidence>
<evidence type="ECO:0000256" key="2">
    <source>
        <dbReference type="ARBA" id="ARBA00022723"/>
    </source>
</evidence>
<organism evidence="11 12">
    <name type="scientific">Heterorhabditis bacteriophora</name>
    <name type="common">Entomopathogenic nematode worm</name>
    <dbReference type="NCBI Taxonomy" id="37862"/>
    <lineage>
        <taxon>Eukaryota</taxon>
        <taxon>Metazoa</taxon>
        <taxon>Ecdysozoa</taxon>
        <taxon>Nematoda</taxon>
        <taxon>Chromadorea</taxon>
        <taxon>Rhabditida</taxon>
        <taxon>Rhabditina</taxon>
        <taxon>Rhabditomorpha</taxon>
        <taxon>Strongyloidea</taxon>
        <taxon>Heterorhabditidae</taxon>
        <taxon>Heterorhabditis</taxon>
    </lineage>
</organism>
<keyword evidence="4" id="KW-0223">Dioxygenase</keyword>
<evidence type="ECO:0000313" key="11">
    <source>
        <dbReference type="Proteomes" id="UP000095283"/>
    </source>
</evidence>
<name>A0A1I7XCW5_HETBA</name>
<dbReference type="GO" id="GO:0051213">
    <property type="term" value="F:dioxygenase activity"/>
    <property type="evidence" value="ECO:0007669"/>
    <property type="project" value="UniProtKB-KW"/>
</dbReference>
<dbReference type="Gene3D" id="2.60.120.650">
    <property type="entry name" value="Cupin"/>
    <property type="match status" value="1"/>
</dbReference>